<dbReference type="AlphaFoldDB" id="A0A979GAD3"/>
<evidence type="ECO:0000313" key="2">
    <source>
        <dbReference type="EMBL" id="ACU63746.1"/>
    </source>
</evidence>
<dbReference type="EMBL" id="CP001699">
    <property type="protein sequence ID" value="ACU63746.1"/>
    <property type="molecule type" value="Genomic_DNA"/>
</dbReference>
<evidence type="ECO:0000256" key="1">
    <source>
        <dbReference type="SAM" id="SignalP"/>
    </source>
</evidence>
<keyword evidence="1" id="KW-0732">Signal</keyword>
<reference evidence="2 3" key="2">
    <citation type="journal article" date="2010" name="Stand. Genomic Sci.">
        <title>Complete genome sequence of Chitinophaga pinensis type strain (UQM 2034).</title>
        <authorList>
            <person name="Glavina Del Rio T."/>
            <person name="Abt B."/>
            <person name="Spring S."/>
            <person name="Lapidus A."/>
            <person name="Nolan M."/>
            <person name="Tice H."/>
            <person name="Copeland A."/>
            <person name="Cheng J.F."/>
            <person name="Chen F."/>
            <person name="Bruce D."/>
            <person name="Goodwin L."/>
            <person name="Pitluck S."/>
            <person name="Ivanova N."/>
            <person name="Mavromatis K."/>
            <person name="Mikhailova N."/>
            <person name="Pati A."/>
            <person name="Chen A."/>
            <person name="Palaniappan K."/>
            <person name="Land M."/>
            <person name="Hauser L."/>
            <person name="Chang Y.J."/>
            <person name="Jeffries C.D."/>
            <person name="Chain P."/>
            <person name="Saunders E."/>
            <person name="Detter J.C."/>
            <person name="Brettin T."/>
            <person name="Rohde M."/>
            <person name="Goker M."/>
            <person name="Bristow J."/>
            <person name="Eisen J.A."/>
            <person name="Markowitz V."/>
            <person name="Hugenholtz P."/>
            <person name="Kyrpides N.C."/>
            <person name="Klenk H.P."/>
            <person name="Lucas S."/>
        </authorList>
    </citation>
    <scope>NUCLEOTIDE SEQUENCE [LARGE SCALE GENOMIC DNA]</scope>
    <source>
        <strain evidence="3">ATCC 43595 / DSM 2588 / LMG 13176 / NBRC 15968 / NCIMB 11800 / UQM 2034</strain>
    </source>
</reference>
<dbReference type="RefSeq" id="WP_012793911.1">
    <property type="nucleotide sequence ID" value="NC_013132.1"/>
</dbReference>
<name>A0A979GAD3_CHIPD</name>
<feature type="chain" id="PRO_5037174266" description="Lipoprotein" evidence="1">
    <location>
        <begin position="21"/>
        <end position="176"/>
    </location>
</feature>
<proteinExistence type="predicted"/>
<organism evidence="2 3">
    <name type="scientific">Chitinophaga pinensis (strain ATCC 43595 / DSM 2588 / LMG 13176 / NBRC 15968 / NCIMB 11800 / UQM 2034)</name>
    <dbReference type="NCBI Taxonomy" id="485918"/>
    <lineage>
        <taxon>Bacteria</taxon>
        <taxon>Pseudomonadati</taxon>
        <taxon>Bacteroidota</taxon>
        <taxon>Chitinophagia</taxon>
        <taxon>Chitinophagales</taxon>
        <taxon>Chitinophagaceae</taxon>
        <taxon>Chitinophaga</taxon>
    </lineage>
</organism>
<dbReference type="OrthoDB" id="940551at2"/>
<gene>
    <name evidence="2" type="ordered locus">Cpin_6341</name>
</gene>
<feature type="signal peptide" evidence="1">
    <location>
        <begin position="1"/>
        <end position="20"/>
    </location>
</feature>
<dbReference type="KEGG" id="cpi:Cpin_6341"/>
<reference evidence="3" key="1">
    <citation type="submission" date="2009-08" db="EMBL/GenBank/DDBJ databases">
        <title>The complete genome of Chitinophaga pinensis DSM 2588.</title>
        <authorList>
            <consortium name="US DOE Joint Genome Institute (JGI-PGF)"/>
            <person name="Lucas S."/>
            <person name="Copeland A."/>
            <person name="Lapidus A."/>
            <person name="Glavina del Rio T."/>
            <person name="Dalin E."/>
            <person name="Tice H."/>
            <person name="Bruce D."/>
            <person name="Goodwin L."/>
            <person name="Pitluck S."/>
            <person name="Kyrpides N."/>
            <person name="Mavromatis K."/>
            <person name="Ivanova N."/>
            <person name="Mikhailova N."/>
            <person name="Sims D."/>
            <person name="Meinche L."/>
            <person name="Brettin T."/>
            <person name="Detter J.C."/>
            <person name="Han C."/>
            <person name="Larimer F."/>
            <person name="Land M."/>
            <person name="Hauser L."/>
            <person name="Markowitz V."/>
            <person name="Cheng J.-F."/>
            <person name="Hugenholtz P."/>
            <person name="Woyke T."/>
            <person name="Wu D."/>
            <person name="Spring S."/>
            <person name="Klenk H.-P."/>
            <person name="Eisen J.A."/>
        </authorList>
    </citation>
    <scope>NUCLEOTIDE SEQUENCE [LARGE SCALE GENOMIC DNA]</scope>
    <source>
        <strain evidence="3">ATCC 43595 / DSM 2588 / LMG 13176 / NBRC 15968 / NCIMB 11800 / UQM 2034</strain>
    </source>
</reference>
<dbReference type="Proteomes" id="UP000002215">
    <property type="component" value="Chromosome"/>
</dbReference>
<accession>A0A979GAD3</accession>
<sequence>MKRALNALTACAVVSLFCFATCSKKDDKDDDPTVNKMTIADLTGSANKDWTIMKVERTYYSADGKIDSTFTREALSSDEMIQFSTGPTIGDKTETHICRFPLNSYIPDFGTWTLLSNPQRLTFSCYVFSCDPYTVGTWDISDYGKSAYGSSFNIQRIFSLENGRTLKVWAHLYADR</sequence>
<evidence type="ECO:0000313" key="3">
    <source>
        <dbReference type="Proteomes" id="UP000002215"/>
    </source>
</evidence>
<evidence type="ECO:0008006" key="4">
    <source>
        <dbReference type="Google" id="ProtNLM"/>
    </source>
</evidence>
<protein>
    <recommendedName>
        <fullName evidence="4">Lipoprotein</fullName>
    </recommendedName>
</protein>